<dbReference type="InterPro" id="IPR029044">
    <property type="entry name" value="Nucleotide-diphossugar_trans"/>
</dbReference>
<protein>
    <submittedName>
        <fullName evidence="2">N-acetylglucosaminyl-diphospho-decaprenol L-rhamnosyltransferase</fullName>
        <ecNumber evidence="2">2.4.1.289</ecNumber>
    </submittedName>
</protein>
<dbReference type="GO" id="GO:0102096">
    <property type="term" value="F:decaprenyl-N-acetyl-alpha-D-glucosaminyl-pyrophosphate:dTDP-alpha-L-rhamnose rhamnosyltransferase activity"/>
    <property type="evidence" value="ECO:0007669"/>
    <property type="project" value="UniProtKB-EC"/>
</dbReference>
<name>A0A517XSG1_9BACT</name>
<keyword evidence="2" id="KW-0808">Transferase</keyword>
<dbReference type="Pfam" id="PF00535">
    <property type="entry name" value="Glycos_transf_2"/>
    <property type="match status" value="1"/>
</dbReference>
<dbReference type="KEGG" id="uli:ETAA1_23750"/>
<dbReference type="CDD" id="cd04186">
    <property type="entry name" value="GT_2_like_c"/>
    <property type="match status" value="1"/>
</dbReference>
<dbReference type="AlphaFoldDB" id="A0A517XSG1"/>
<dbReference type="Proteomes" id="UP000319576">
    <property type="component" value="Chromosome"/>
</dbReference>
<evidence type="ECO:0000313" key="2">
    <source>
        <dbReference type="EMBL" id="QDU20423.1"/>
    </source>
</evidence>
<gene>
    <name evidence="2" type="primary">wbbL_2</name>
    <name evidence="2" type="ORF">ETAA1_23750</name>
</gene>
<dbReference type="EC" id="2.4.1.289" evidence="2"/>
<organism evidence="2 3">
    <name type="scientific">Urbifossiella limnaea</name>
    <dbReference type="NCBI Taxonomy" id="2528023"/>
    <lineage>
        <taxon>Bacteria</taxon>
        <taxon>Pseudomonadati</taxon>
        <taxon>Planctomycetota</taxon>
        <taxon>Planctomycetia</taxon>
        <taxon>Gemmatales</taxon>
        <taxon>Gemmataceae</taxon>
        <taxon>Urbifossiella</taxon>
    </lineage>
</organism>
<proteinExistence type="predicted"/>
<sequence length="334" mass="37313">MPQALPAVPTATPPPAVVDVSVCIANWNCCDLLRRCLESLYDQPQGVSFEVVVVDNASTDGAADMIAAEFPGVRLVRNKDNRGFSKANNQAAALATGRYFFFLNNDTVVPPDTLRKFLEFAEANPAVGMVGPRLRGGDGNAQISYRRRPTLGALLHRVSLLRWTGLFRRAYYDYRRDSFDPEGVRPVEVLMGAAVFLPRAVFEDSGRWDEQYRFGGEDIDLSTQVGRRRELVYVGDVEVVHYGRMSSRKNIGFAAPNVAIGYVHYFRKAGATPAALRVYKLFVTADAPVQCLGKCLQGVVRMARGRTEKARKSWLAARGLWHFMTRELVRFWQA</sequence>
<evidence type="ECO:0000313" key="3">
    <source>
        <dbReference type="Proteomes" id="UP000319576"/>
    </source>
</evidence>
<dbReference type="PANTHER" id="PTHR43179">
    <property type="entry name" value="RHAMNOSYLTRANSFERASE WBBL"/>
    <property type="match status" value="1"/>
</dbReference>
<dbReference type="InterPro" id="IPR001173">
    <property type="entry name" value="Glyco_trans_2-like"/>
</dbReference>
<dbReference type="EMBL" id="CP036273">
    <property type="protein sequence ID" value="QDU20423.1"/>
    <property type="molecule type" value="Genomic_DNA"/>
</dbReference>
<dbReference type="PANTHER" id="PTHR43179:SF7">
    <property type="entry name" value="RHAMNOSYLTRANSFERASE WBBL"/>
    <property type="match status" value="1"/>
</dbReference>
<dbReference type="RefSeq" id="WP_145237931.1">
    <property type="nucleotide sequence ID" value="NZ_CP036273.1"/>
</dbReference>
<accession>A0A517XSG1</accession>
<reference evidence="2 3" key="1">
    <citation type="submission" date="2019-02" db="EMBL/GenBank/DDBJ databases">
        <title>Deep-cultivation of Planctomycetes and their phenomic and genomic characterization uncovers novel biology.</title>
        <authorList>
            <person name="Wiegand S."/>
            <person name="Jogler M."/>
            <person name="Boedeker C."/>
            <person name="Pinto D."/>
            <person name="Vollmers J."/>
            <person name="Rivas-Marin E."/>
            <person name="Kohn T."/>
            <person name="Peeters S.H."/>
            <person name="Heuer A."/>
            <person name="Rast P."/>
            <person name="Oberbeckmann S."/>
            <person name="Bunk B."/>
            <person name="Jeske O."/>
            <person name="Meyerdierks A."/>
            <person name="Storesund J.E."/>
            <person name="Kallscheuer N."/>
            <person name="Luecker S."/>
            <person name="Lage O.M."/>
            <person name="Pohl T."/>
            <person name="Merkel B.J."/>
            <person name="Hornburger P."/>
            <person name="Mueller R.-W."/>
            <person name="Bruemmer F."/>
            <person name="Labrenz M."/>
            <person name="Spormann A.M."/>
            <person name="Op den Camp H."/>
            <person name="Overmann J."/>
            <person name="Amann R."/>
            <person name="Jetten M.S.M."/>
            <person name="Mascher T."/>
            <person name="Medema M.H."/>
            <person name="Devos D.P."/>
            <person name="Kaster A.-K."/>
            <person name="Ovreas L."/>
            <person name="Rohde M."/>
            <person name="Galperin M.Y."/>
            <person name="Jogler C."/>
        </authorList>
    </citation>
    <scope>NUCLEOTIDE SEQUENCE [LARGE SCALE GENOMIC DNA]</scope>
    <source>
        <strain evidence="2 3">ETA_A1</strain>
    </source>
</reference>
<keyword evidence="3" id="KW-1185">Reference proteome</keyword>
<keyword evidence="2" id="KW-0328">Glycosyltransferase</keyword>
<evidence type="ECO:0000259" key="1">
    <source>
        <dbReference type="Pfam" id="PF00535"/>
    </source>
</evidence>
<dbReference type="SUPFAM" id="SSF53448">
    <property type="entry name" value="Nucleotide-diphospho-sugar transferases"/>
    <property type="match status" value="1"/>
</dbReference>
<dbReference type="OrthoDB" id="9771846at2"/>
<feature type="domain" description="Glycosyltransferase 2-like" evidence="1">
    <location>
        <begin position="21"/>
        <end position="157"/>
    </location>
</feature>
<dbReference type="Gene3D" id="3.90.550.10">
    <property type="entry name" value="Spore Coat Polysaccharide Biosynthesis Protein SpsA, Chain A"/>
    <property type="match status" value="1"/>
</dbReference>